<dbReference type="AlphaFoldDB" id="A0AA48KXI1"/>
<dbReference type="InterPro" id="IPR027417">
    <property type="entry name" value="P-loop_NTPase"/>
</dbReference>
<dbReference type="SMART" id="SM00175">
    <property type="entry name" value="RAB"/>
    <property type="match status" value="1"/>
</dbReference>
<protein>
    <submittedName>
        <fullName evidence="1">Ras family protein</fullName>
    </submittedName>
</protein>
<dbReference type="InterPro" id="IPR001806">
    <property type="entry name" value="Small_GTPase"/>
</dbReference>
<evidence type="ECO:0000313" key="1">
    <source>
        <dbReference type="EMBL" id="BED92428.1"/>
    </source>
</evidence>
<dbReference type="PANTHER" id="PTHR47979">
    <property type="entry name" value="DRAB11-RELATED"/>
    <property type="match status" value="1"/>
</dbReference>
<dbReference type="GO" id="GO:0003924">
    <property type="term" value="F:GTPase activity"/>
    <property type="evidence" value="ECO:0007669"/>
    <property type="project" value="InterPro"/>
</dbReference>
<reference evidence="1" key="1">
    <citation type="journal article" date="2023" name="ISME J.">
        <title>Emergence of putative energy parasites within Clostridia revealed by genome analysis of a novel endosymbiotic clade.</title>
        <authorList>
            <person name="Takahashi K."/>
            <person name="Kuwahara H."/>
            <person name="Horikawa Y."/>
            <person name="Izawa K."/>
            <person name="Kato D."/>
            <person name="Inagaki T."/>
            <person name="Yuki M."/>
            <person name="Ohkuma M."/>
            <person name="Hongoh Y."/>
        </authorList>
    </citation>
    <scope>NUCLEOTIDE SEQUENCE</scope>
    <source>
        <strain evidence="1">RsTa-C01</strain>
    </source>
</reference>
<dbReference type="KEGG" id="ptrh:RsTaC01_0144"/>
<proteinExistence type="predicted"/>
<name>A0AA48KXI1_9FIRM</name>
<dbReference type="InterPro" id="IPR050209">
    <property type="entry name" value="Rab_GTPases_membrane_traffic"/>
</dbReference>
<gene>
    <name evidence="1" type="ORF">RsTaC01_0144</name>
</gene>
<dbReference type="Proteomes" id="UP001335720">
    <property type="component" value="Chromosome"/>
</dbReference>
<dbReference type="Gene3D" id="3.40.50.300">
    <property type="entry name" value="P-loop containing nucleotide triphosphate hydrolases"/>
    <property type="match status" value="1"/>
</dbReference>
<dbReference type="PRINTS" id="PR00449">
    <property type="entry name" value="RASTRNSFRMNG"/>
</dbReference>
<dbReference type="GO" id="GO:0005525">
    <property type="term" value="F:GTP binding"/>
    <property type="evidence" value="ECO:0007669"/>
    <property type="project" value="InterPro"/>
</dbReference>
<sequence>MKFKKLIVFVFAFFCLFAQVSALRYLKVVIVGNFSDGKTGIWSRMKNENFNAHTGMSDDFRYFQKGLGNTDVNMKVHDTPGMEKYYSEVVDFLQRANYVFIVHDLSTEYYDYSGNYITEIYDDASCEIAPDGKIVFVGSKSDQRNLSSSKYTQNFGFLRDFLESMDCEFIITSSKDNVGKYIIMMME</sequence>
<dbReference type="EMBL" id="AP027925">
    <property type="protein sequence ID" value="BED92428.1"/>
    <property type="molecule type" value="Genomic_DNA"/>
</dbReference>
<dbReference type="SUPFAM" id="SSF52540">
    <property type="entry name" value="P-loop containing nucleoside triphosphate hydrolases"/>
    <property type="match status" value="1"/>
</dbReference>
<accession>A0AA48KXI1</accession>
<organism evidence="1">
    <name type="scientific">Candidatus Paraimprobicoccus trichonymphae</name>
    <dbReference type="NCBI Taxonomy" id="3033793"/>
    <lineage>
        <taxon>Bacteria</taxon>
        <taxon>Bacillati</taxon>
        <taxon>Bacillota</taxon>
        <taxon>Clostridia</taxon>
        <taxon>Candidatus Paraimprobicoccus</taxon>
    </lineage>
</organism>
<dbReference type="Pfam" id="PF00071">
    <property type="entry name" value="Ras"/>
    <property type="match status" value="1"/>
</dbReference>